<evidence type="ECO:0000256" key="5">
    <source>
        <dbReference type="ARBA" id="ARBA00022692"/>
    </source>
</evidence>
<dbReference type="PANTHER" id="PTHR21716">
    <property type="entry name" value="TRANSMEMBRANE PROTEIN"/>
    <property type="match status" value="1"/>
</dbReference>
<comment type="subcellular location">
    <subcellularLocation>
        <location evidence="1">Cell membrane</location>
        <topology evidence="1">Multi-pass membrane protein</topology>
    </subcellularLocation>
</comment>
<dbReference type="EMBL" id="JAHUZB010000001">
    <property type="protein sequence ID" value="MBV7389414.1"/>
    <property type="molecule type" value="Genomic_DNA"/>
</dbReference>
<dbReference type="Pfam" id="PF01594">
    <property type="entry name" value="AI-2E_transport"/>
    <property type="match status" value="1"/>
</dbReference>
<proteinExistence type="inferred from homology"/>
<keyword evidence="7 8" id="KW-0472">Membrane</keyword>
<dbReference type="Proteomes" id="UP000774130">
    <property type="component" value="Unassembled WGS sequence"/>
</dbReference>
<keyword evidence="4" id="KW-1003">Cell membrane</keyword>
<dbReference type="RefSeq" id="WP_218324477.1">
    <property type="nucleotide sequence ID" value="NZ_JAHUZB010000001.1"/>
</dbReference>
<evidence type="ECO:0000313" key="9">
    <source>
        <dbReference type="EMBL" id="MBV7389414.1"/>
    </source>
</evidence>
<feature type="transmembrane region" description="Helical" evidence="8">
    <location>
        <begin position="320"/>
        <end position="338"/>
    </location>
</feature>
<evidence type="ECO:0000256" key="4">
    <source>
        <dbReference type="ARBA" id="ARBA00022475"/>
    </source>
</evidence>
<evidence type="ECO:0000256" key="6">
    <source>
        <dbReference type="ARBA" id="ARBA00022989"/>
    </source>
</evidence>
<protein>
    <submittedName>
        <fullName evidence="9">AI-2E family transporter</fullName>
    </submittedName>
</protein>
<evidence type="ECO:0000256" key="7">
    <source>
        <dbReference type="ARBA" id="ARBA00023136"/>
    </source>
</evidence>
<dbReference type="PANTHER" id="PTHR21716:SF53">
    <property type="entry name" value="PERMEASE PERM-RELATED"/>
    <property type="match status" value="1"/>
</dbReference>
<keyword evidence="10" id="KW-1185">Reference proteome</keyword>
<keyword evidence="6 8" id="KW-1133">Transmembrane helix</keyword>
<organism evidence="9 10">
    <name type="scientific">Enterococcus alishanensis</name>
    <dbReference type="NCBI Taxonomy" id="1303817"/>
    <lineage>
        <taxon>Bacteria</taxon>
        <taxon>Bacillati</taxon>
        <taxon>Bacillota</taxon>
        <taxon>Bacilli</taxon>
        <taxon>Lactobacillales</taxon>
        <taxon>Enterococcaceae</taxon>
        <taxon>Enterococcus</taxon>
    </lineage>
</organism>
<accession>A0ABS6T935</accession>
<evidence type="ECO:0000313" key="10">
    <source>
        <dbReference type="Proteomes" id="UP000774130"/>
    </source>
</evidence>
<evidence type="ECO:0000256" key="3">
    <source>
        <dbReference type="ARBA" id="ARBA00022448"/>
    </source>
</evidence>
<reference evidence="9 10" key="1">
    <citation type="submission" date="2021-06" db="EMBL/GenBank/DDBJ databases">
        <title>Enterococcus alishanensis sp. nov., a novel lactic acid bacterium isolated from fresh coffee beans.</title>
        <authorList>
            <person name="Chen Y.-S."/>
        </authorList>
    </citation>
    <scope>NUCLEOTIDE SEQUENCE [LARGE SCALE GENOMIC DNA]</scope>
    <source>
        <strain evidence="9 10">ALS3</strain>
    </source>
</reference>
<feature type="transmembrane region" description="Helical" evidence="8">
    <location>
        <begin position="344"/>
        <end position="367"/>
    </location>
</feature>
<feature type="transmembrane region" description="Helical" evidence="8">
    <location>
        <begin position="86"/>
        <end position="107"/>
    </location>
</feature>
<keyword evidence="5 8" id="KW-0812">Transmembrane</keyword>
<feature type="transmembrane region" description="Helical" evidence="8">
    <location>
        <begin position="21"/>
        <end position="40"/>
    </location>
</feature>
<feature type="transmembrane region" description="Helical" evidence="8">
    <location>
        <begin position="177"/>
        <end position="199"/>
    </location>
</feature>
<keyword evidence="3" id="KW-0813">Transport</keyword>
<comment type="similarity">
    <text evidence="2">Belongs to the autoinducer-2 exporter (AI-2E) (TC 2.A.86) family.</text>
</comment>
<comment type="caution">
    <text evidence="9">The sequence shown here is derived from an EMBL/GenBank/DDBJ whole genome shotgun (WGS) entry which is preliminary data.</text>
</comment>
<evidence type="ECO:0000256" key="1">
    <source>
        <dbReference type="ARBA" id="ARBA00004651"/>
    </source>
</evidence>
<feature type="transmembrane region" description="Helical" evidence="8">
    <location>
        <begin position="52"/>
        <end position="74"/>
    </location>
</feature>
<dbReference type="InterPro" id="IPR002549">
    <property type="entry name" value="AI-2E-like"/>
</dbReference>
<name>A0ABS6T935_9ENTE</name>
<feature type="transmembrane region" description="Helical" evidence="8">
    <location>
        <begin position="240"/>
        <end position="263"/>
    </location>
</feature>
<sequence length="387" mass="42959">MDKKKLSQRTSWFWKWFLNNQVVIALIIVLLLLTIIFVFTKVSYLFEPVGQFFAIVGLPVVIAGILFYLMNPIVNLLEKKGLKRTYSIILLFILVVGLIIWGIVVIIPEIQQQVRLFIQSLPGYIDTLTAKADQIFKDPAFKPIQEHLENSAQKILESVTDITKNISQVTIKGLGSVVSTVATIVIALITAPIILFFLLKDGKDLAPYLISFLPTKMRKPTGKVLVEMNSQLSSYIRGQLTVAFAVAVMFVTGFSIIGLNYAITLGVLAGFLNLIPYLGSFLAMVPVVFLALVTSPLMLVKVIVVFIIEQTIEGRIVSPLVLGTQLKIHPVTIMFVLLTAGKIFGIAGVILGIPFYAVIKVIAIHIFDWYKRISGLYTDDDSQAEQE</sequence>
<evidence type="ECO:0000256" key="8">
    <source>
        <dbReference type="SAM" id="Phobius"/>
    </source>
</evidence>
<feature type="transmembrane region" description="Helical" evidence="8">
    <location>
        <begin position="283"/>
        <end position="308"/>
    </location>
</feature>
<evidence type="ECO:0000256" key="2">
    <source>
        <dbReference type="ARBA" id="ARBA00009773"/>
    </source>
</evidence>
<gene>
    <name evidence="9" type="ORF">KUA55_01885</name>
</gene>